<dbReference type="SUPFAM" id="SSF53448">
    <property type="entry name" value="Nucleotide-diphospho-sugar transferases"/>
    <property type="match status" value="1"/>
</dbReference>
<dbReference type="Proteomes" id="UP001268256">
    <property type="component" value="Unassembled WGS sequence"/>
</dbReference>
<gene>
    <name evidence="2" type="ORF">RIF25_15600</name>
</gene>
<dbReference type="EMBL" id="JAVMIP010000024">
    <property type="protein sequence ID" value="MDS3862226.1"/>
    <property type="molecule type" value="Genomic_DNA"/>
</dbReference>
<dbReference type="CDD" id="cd00761">
    <property type="entry name" value="Glyco_tranf_GTA_type"/>
    <property type="match status" value="1"/>
</dbReference>
<accession>A0AAE4JXH3</accession>
<name>A0AAE4JXH3_9CYAN</name>
<comment type="caution">
    <text evidence="2">The sequence shown here is derived from an EMBL/GenBank/DDBJ whole genome shotgun (WGS) entry which is preliminary data.</text>
</comment>
<dbReference type="EC" id="2.4.-.-" evidence="2"/>
<keyword evidence="2" id="KW-0328">Glycosyltransferase</keyword>
<dbReference type="InterPro" id="IPR050834">
    <property type="entry name" value="Glycosyltransf_2"/>
</dbReference>
<evidence type="ECO:0000313" key="2">
    <source>
        <dbReference type="EMBL" id="MDS3862226.1"/>
    </source>
</evidence>
<keyword evidence="3" id="KW-1185">Reference proteome</keyword>
<dbReference type="Gene3D" id="3.90.550.10">
    <property type="entry name" value="Spore Coat Polysaccharide Biosynthesis Protein SpsA, Chain A"/>
    <property type="match status" value="1"/>
</dbReference>
<dbReference type="InterPro" id="IPR029044">
    <property type="entry name" value="Nucleotide-diphossugar_trans"/>
</dbReference>
<dbReference type="PANTHER" id="PTHR43685">
    <property type="entry name" value="GLYCOSYLTRANSFERASE"/>
    <property type="match status" value="1"/>
</dbReference>
<dbReference type="RefSeq" id="WP_322879436.1">
    <property type="nucleotide sequence ID" value="NZ_JAVMIP010000024.1"/>
</dbReference>
<sequence length="228" mass="25960">MSPIVSCIIPTFNSGSYLDEAIESILNQTWRPLEIIIADDSSTDNTREIALSYSASISFYSQPTSGPAATRNLGLSHAQGEFIAFLDADDLWHPEKLTRQMTAFCNDAELSLCITYVERFWSESLNCEKIYFANHSRSQPIPGYATPSLLAKRTAFELIGNFDTNLWFTDATEWFIRARVAGLKLAIVTDVLTYHRMHQKNLTRRHSLESKQEFLKIVKTNLDNQRKI</sequence>
<protein>
    <submittedName>
        <fullName evidence="2">Glycosyltransferase family A protein</fullName>
        <ecNumber evidence="2">2.4.-.-</ecNumber>
    </submittedName>
</protein>
<reference evidence="3" key="1">
    <citation type="submission" date="2023-07" db="EMBL/GenBank/DDBJ databases">
        <authorList>
            <person name="Luz R."/>
            <person name="Cordeiro R."/>
            <person name="Fonseca A."/>
            <person name="Goncalves V."/>
        </authorList>
    </citation>
    <scope>NUCLEOTIDE SEQUENCE [LARGE SCALE GENOMIC DNA]</scope>
    <source>
        <strain evidence="3">BACA0444</strain>
    </source>
</reference>
<dbReference type="AlphaFoldDB" id="A0AAE4JXH3"/>
<dbReference type="InterPro" id="IPR001173">
    <property type="entry name" value="Glyco_trans_2-like"/>
</dbReference>
<keyword evidence="2" id="KW-0808">Transferase</keyword>
<evidence type="ECO:0000259" key="1">
    <source>
        <dbReference type="Pfam" id="PF00535"/>
    </source>
</evidence>
<dbReference type="GO" id="GO:0016757">
    <property type="term" value="F:glycosyltransferase activity"/>
    <property type="evidence" value="ECO:0007669"/>
    <property type="project" value="UniProtKB-KW"/>
</dbReference>
<evidence type="ECO:0000313" key="3">
    <source>
        <dbReference type="Proteomes" id="UP001268256"/>
    </source>
</evidence>
<proteinExistence type="predicted"/>
<feature type="domain" description="Glycosyltransferase 2-like" evidence="1">
    <location>
        <begin position="6"/>
        <end position="120"/>
    </location>
</feature>
<organism evidence="2 3">
    <name type="scientific">Pseudocalidococcus azoricus BACA0444</name>
    <dbReference type="NCBI Taxonomy" id="2918990"/>
    <lineage>
        <taxon>Bacteria</taxon>
        <taxon>Bacillati</taxon>
        <taxon>Cyanobacteriota</taxon>
        <taxon>Cyanophyceae</taxon>
        <taxon>Acaryochloridales</taxon>
        <taxon>Thermosynechococcaceae</taxon>
        <taxon>Pseudocalidococcus</taxon>
        <taxon>Pseudocalidococcus azoricus</taxon>
    </lineage>
</organism>
<dbReference type="PANTHER" id="PTHR43685:SF11">
    <property type="entry name" value="GLYCOSYLTRANSFERASE TAGX-RELATED"/>
    <property type="match status" value="1"/>
</dbReference>
<dbReference type="Pfam" id="PF00535">
    <property type="entry name" value="Glycos_transf_2"/>
    <property type="match status" value="1"/>
</dbReference>